<proteinExistence type="predicted"/>
<feature type="compositionally biased region" description="Polar residues" evidence="1">
    <location>
        <begin position="133"/>
        <end position="146"/>
    </location>
</feature>
<evidence type="ECO:0008006" key="3">
    <source>
        <dbReference type="Google" id="ProtNLM"/>
    </source>
</evidence>
<sequence length="186" mass="18716">MGKDKKEKSFVHKIDDAVETTGKAVGGVGGGLTGAASGAVIGTVICPGIGTAVGAAAGAIGGTAGGAALGKLTGKVVTGVRKVGSGAIRTVTGQDKKNPKSQDDQAQLIQRASAPAIEPSKNEPEAFRYMYNYQQPATAPPQNATTVPYPVAADPSAPPPYSQHDQFSAPPPYPADSGSNLYPSLQ</sequence>
<gene>
    <name evidence="2" type="ORF">GSOID_T00018785001</name>
</gene>
<feature type="compositionally biased region" description="Polar residues" evidence="1">
    <location>
        <begin position="177"/>
        <end position="186"/>
    </location>
</feature>
<reference evidence="2" key="1">
    <citation type="journal article" date="2010" name="Science">
        <title>Plasticity of animal genome architecture unmasked by rapid evolution of a pelagic tunicate.</title>
        <authorList>
            <person name="Denoeud F."/>
            <person name="Henriet S."/>
            <person name="Mungpakdee S."/>
            <person name="Aury J.M."/>
            <person name="Da Silva C."/>
            <person name="Brinkmann H."/>
            <person name="Mikhaleva J."/>
            <person name="Olsen L.C."/>
            <person name="Jubin C."/>
            <person name="Canestro C."/>
            <person name="Bouquet J.M."/>
            <person name="Danks G."/>
            <person name="Poulain J."/>
            <person name="Campsteijn C."/>
            <person name="Adamski M."/>
            <person name="Cross I."/>
            <person name="Yadetie F."/>
            <person name="Muffato M."/>
            <person name="Louis A."/>
            <person name="Butcher S."/>
            <person name="Tsagkogeorga G."/>
            <person name="Konrad A."/>
            <person name="Singh S."/>
            <person name="Jensen M.F."/>
            <person name="Cong E.H."/>
            <person name="Eikeseth-Otteraa H."/>
            <person name="Noel B."/>
            <person name="Anthouard V."/>
            <person name="Porcel B.M."/>
            <person name="Kachouri-Lafond R."/>
            <person name="Nishino A."/>
            <person name="Ugolini M."/>
            <person name="Chourrout P."/>
            <person name="Nishida H."/>
            <person name="Aasland R."/>
            <person name="Huzurbazar S."/>
            <person name="Westhof E."/>
            <person name="Delsuc F."/>
            <person name="Lehrach H."/>
            <person name="Reinhardt R."/>
            <person name="Weissenbach J."/>
            <person name="Roy S.W."/>
            <person name="Artiguenave F."/>
            <person name="Postlethwait J.H."/>
            <person name="Manak J.R."/>
            <person name="Thompson E.M."/>
            <person name="Jaillon O."/>
            <person name="Du Pasquier L."/>
            <person name="Boudinot P."/>
            <person name="Liberles D.A."/>
            <person name="Volff J.N."/>
            <person name="Philippe H."/>
            <person name="Lenhard B."/>
            <person name="Roest Crollius H."/>
            <person name="Wincker P."/>
            <person name="Chourrout D."/>
        </authorList>
    </citation>
    <scope>NUCLEOTIDE SEQUENCE [LARGE SCALE GENOMIC DNA]</scope>
</reference>
<name>E4Y5F9_OIKDI</name>
<dbReference type="EMBL" id="FN654286">
    <property type="protein sequence ID" value="CBY30843.1"/>
    <property type="molecule type" value="Genomic_DNA"/>
</dbReference>
<dbReference type="Proteomes" id="UP000011014">
    <property type="component" value="Unassembled WGS sequence"/>
</dbReference>
<dbReference type="AlphaFoldDB" id="E4Y5F9"/>
<organism evidence="2">
    <name type="scientific">Oikopleura dioica</name>
    <name type="common">Tunicate</name>
    <dbReference type="NCBI Taxonomy" id="34765"/>
    <lineage>
        <taxon>Eukaryota</taxon>
        <taxon>Metazoa</taxon>
        <taxon>Chordata</taxon>
        <taxon>Tunicata</taxon>
        <taxon>Appendicularia</taxon>
        <taxon>Copelata</taxon>
        <taxon>Oikopleuridae</taxon>
        <taxon>Oikopleura</taxon>
    </lineage>
</organism>
<dbReference type="PANTHER" id="PTHR21525:SF9">
    <property type="entry name" value="CHANNEL_COLICIN DOMAIN-CONTAINING PROTEIN"/>
    <property type="match status" value="1"/>
</dbReference>
<evidence type="ECO:0000313" key="2">
    <source>
        <dbReference type="EMBL" id="CBY30843.1"/>
    </source>
</evidence>
<accession>E4Y5F9</accession>
<protein>
    <recommendedName>
        <fullName evidence="3">Glycine zipper domain-containing protein</fullName>
    </recommendedName>
</protein>
<dbReference type="PANTHER" id="PTHR21525">
    <property type="entry name" value="MOTILE SPERM PROTEIN"/>
    <property type="match status" value="1"/>
</dbReference>
<feature type="region of interest" description="Disordered" evidence="1">
    <location>
        <begin position="133"/>
        <end position="186"/>
    </location>
</feature>
<evidence type="ECO:0000256" key="1">
    <source>
        <dbReference type="SAM" id="MobiDB-lite"/>
    </source>
</evidence>